<organism evidence="7 8">
    <name type="scientific">Luteimonas padinae</name>
    <dbReference type="NCBI Taxonomy" id="1714359"/>
    <lineage>
        <taxon>Bacteria</taxon>
        <taxon>Pseudomonadati</taxon>
        <taxon>Pseudomonadota</taxon>
        <taxon>Gammaproteobacteria</taxon>
        <taxon>Lysobacterales</taxon>
        <taxon>Lysobacteraceae</taxon>
        <taxon>Luteimonas</taxon>
    </lineage>
</organism>
<accession>A0ABV6SYS0</accession>
<feature type="transmembrane region" description="Helical" evidence="5">
    <location>
        <begin position="241"/>
        <end position="260"/>
    </location>
</feature>
<feature type="transmembrane region" description="Helical" evidence="5">
    <location>
        <begin position="389"/>
        <end position="406"/>
    </location>
</feature>
<name>A0ABV6SYS0_9GAMM</name>
<evidence type="ECO:0000256" key="5">
    <source>
        <dbReference type="SAM" id="Phobius"/>
    </source>
</evidence>
<evidence type="ECO:0000256" key="3">
    <source>
        <dbReference type="ARBA" id="ARBA00022989"/>
    </source>
</evidence>
<dbReference type="Proteomes" id="UP001589898">
    <property type="component" value="Unassembled WGS sequence"/>
</dbReference>
<dbReference type="RefSeq" id="WP_189495370.1">
    <property type="nucleotide sequence ID" value="NZ_BMZT01000003.1"/>
</dbReference>
<feature type="transmembrane region" description="Helical" evidence="5">
    <location>
        <begin position="94"/>
        <end position="111"/>
    </location>
</feature>
<reference evidence="7 8" key="1">
    <citation type="submission" date="2024-09" db="EMBL/GenBank/DDBJ databases">
        <authorList>
            <person name="Sun Q."/>
            <person name="Mori K."/>
        </authorList>
    </citation>
    <scope>NUCLEOTIDE SEQUENCE [LARGE SCALE GENOMIC DNA]</scope>
    <source>
        <strain evidence="7 8">KCTC 52403</strain>
    </source>
</reference>
<comment type="subcellular location">
    <subcellularLocation>
        <location evidence="1">Membrane</location>
        <topology evidence="1">Multi-pass membrane protein</topology>
    </subcellularLocation>
</comment>
<evidence type="ECO:0000259" key="6">
    <source>
        <dbReference type="Pfam" id="PF04932"/>
    </source>
</evidence>
<feature type="transmembrane region" description="Helical" evidence="5">
    <location>
        <begin position="211"/>
        <end position="229"/>
    </location>
</feature>
<dbReference type="Pfam" id="PF04932">
    <property type="entry name" value="Wzy_C"/>
    <property type="match status" value="1"/>
</dbReference>
<comment type="caution">
    <text evidence="7">The sequence shown here is derived from an EMBL/GenBank/DDBJ whole genome shotgun (WGS) entry which is preliminary data.</text>
</comment>
<dbReference type="PANTHER" id="PTHR37422">
    <property type="entry name" value="TEICHURONIC ACID BIOSYNTHESIS PROTEIN TUAE"/>
    <property type="match status" value="1"/>
</dbReference>
<evidence type="ECO:0000256" key="2">
    <source>
        <dbReference type="ARBA" id="ARBA00022692"/>
    </source>
</evidence>
<feature type="transmembrane region" description="Helical" evidence="5">
    <location>
        <begin position="165"/>
        <end position="182"/>
    </location>
</feature>
<feature type="transmembrane region" description="Helical" evidence="5">
    <location>
        <begin position="364"/>
        <end position="383"/>
    </location>
</feature>
<feature type="transmembrane region" description="Helical" evidence="5">
    <location>
        <begin position="123"/>
        <end position="145"/>
    </location>
</feature>
<keyword evidence="4 5" id="KW-0472">Membrane</keyword>
<feature type="transmembrane region" description="Helical" evidence="5">
    <location>
        <begin position="67"/>
        <end position="88"/>
    </location>
</feature>
<feature type="domain" description="O-antigen ligase-related" evidence="6">
    <location>
        <begin position="196"/>
        <end position="340"/>
    </location>
</feature>
<keyword evidence="8" id="KW-1185">Reference proteome</keyword>
<gene>
    <name evidence="7" type="ORF">ACFFFU_12625</name>
</gene>
<keyword evidence="3 5" id="KW-1133">Transmembrane helix</keyword>
<feature type="transmembrane region" description="Helical" evidence="5">
    <location>
        <begin position="324"/>
        <end position="343"/>
    </location>
</feature>
<proteinExistence type="predicted"/>
<dbReference type="PANTHER" id="PTHR37422:SF13">
    <property type="entry name" value="LIPOPOLYSACCHARIDE BIOSYNTHESIS PROTEIN PA4999-RELATED"/>
    <property type="match status" value="1"/>
</dbReference>
<keyword evidence="7" id="KW-0436">Ligase</keyword>
<feature type="transmembrane region" description="Helical" evidence="5">
    <location>
        <begin position="35"/>
        <end position="55"/>
    </location>
</feature>
<dbReference type="EMBL" id="JBHLTF010000032">
    <property type="protein sequence ID" value="MFC0718578.1"/>
    <property type="molecule type" value="Genomic_DNA"/>
</dbReference>
<evidence type="ECO:0000256" key="4">
    <source>
        <dbReference type="ARBA" id="ARBA00023136"/>
    </source>
</evidence>
<dbReference type="InterPro" id="IPR051533">
    <property type="entry name" value="WaaL-like"/>
</dbReference>
<keyword evidence="2 5" id="KW-0812">Transmembrane</keyword>
<dbReference type="GO" id="GO:0016874">
    <property type="term" value="F:ligase activity"/>
    <property type="evidence" value="ECO:0007669"/>
    <property type="project" value="UniProtKB-KW"/>
</dbReference>
<evidence type="ECO:0000313" key="7">
    <source>
        <dbReference type="EMBL" id="MFC0718578.1"/>
    </source>
</evidence>
<sequence length="422" mass="46332">MSIKRITGILGFLFFLTAGVTWVAGEAGQGVEGRVASADIVGLVLIGFWIVVGLTDRKLSLRAPIEYRAYLPLLIVYALGVLFAMYPARGLLELVVHVFICVVSLVLYNLYRRMPIDEAAPLALKSILWAGWLLAMIGIVDFFIWPNLLPGPSNGLTGTFRNTGQAGAFFGMYLAIVIPGLLSGLIPRTRFNMFMVGTIVFALVFTSKRAAVIGLAVGLLALGATLLFSPSKRDKKFGITMLAMTALLAPLAYFVFLWGLENIEGMAWRFGKKFSQAAAEDFQEGFLVENIEAAKAAFSVNPLVGVGLGNVAGVITERYEIHSTYLSIIGNAGLLGVIAYAAFMTTHVWQALRAWGPSQFSAYLRYYVPMLIGLLLSWAYTYHLRKREFWIMFFVVSLVIYAAKQVRKNDMTPAERMESGGA</sequence>
<dbReference type="InterPro" id="IPR007016">
    <property type="entry name" value="O-antigen_ligase-rel_domated"/>
</dbReference>
<evidence type="ECO:0000313" key="8">
    <source>
        <dbReference type="Proteomes" id="UP001589898"/>
    </source>
</evidence>
<evidence type="ECO:0000256" key="1">
    <source>
        <dbReference type="ARBA" id="ARBA00004141"/>
    </source>
</evidence>
<protein>
    <submittedName>
        <fullName evidence="7">O-antigen ligase family protein</fullName>
    </submittedName>
</protein>